<evidence type="ECO:0000256" key="5">
    <source>
        <dbReference type="RuleBase" id="RU363041"/>
    </source>
</evidence>
<comment type="subcellular location">
    <subcellularLocation>
        <location evidence="5">Cell membrane</location>
        <topology evidence="5">Multi-pass membrane protein</topology>
    </subcellularLocation>
    <subcellularLocation>
        <location evidence="1">Membrane</location>
        <topology evidence="1">Multi-pass membrane protein</topology>
    </subcellularLocation>
</comment>
<feature type="transmembrane region" description="Helical" evidence="5">
    <location>
        <begin position="238"/>
        <end position="256"/>
    </location>
</feature>
<keyword evidence="7" id="KW-1185">Reference proteome</keyword>
<keyword evidence="4 5" id="KW-0472">Membrane</keyword>
<dbReference type="PATRIC" id="fig|1324957.4.peg.1883"/>
<dbReference type="PANTHER" id="PTHR43701:SF2">
    <property type="entry name" value="MEMBRANE TRANSPORTER PROTEIN YJNA-RELATED"/>
    <property type="match status" value="1"/>
</dbReference>
<dbReference type="InterPro" id="IPR051598">
    <property type="entry name" value="TSUP/Inactive_protease-like"/>
</dbReference>
<evidence type="ECO:0000256" key="2">
    <source>
        <dbReference type="ARBA" id="ARBA00022692"/>
    </source>
</evidence>
<dbReference type="EMBL" id="ASGZ01000029">
    <property type="protein sequence ID" value="ESP88298.1"/>
    <property type="molecule type" value="Genomic_DNA"/>
</dbReference>
<dbReference type="OrthoDB" id="308433at2157"/>
<keyword evidence="5" id="KW-1003">Cell membrane</keyword>
<name>V4HE32_9EURY</name>
<feature type="transmembrane region" description="Helical" evidence="5">
    <location>
        <begin position="181"/>
        <end position="204"/>
    </location>
</feature>
<evidence type="ECO:0000256" key="1">
    <source>
        <dbReference type="ARBA" id="ARBA00004141"/>
    </source>
</evidence>
<feature type="transmembrane region" description="Helical" evidence="5">
    <location>
        <begin position="211"/>
        <end position="232"/>
    </location>
</feature>
<protein>
    <recommendedName>
        <fullName evidence="5">Probable membrane transporter protein</fullName>
    </recommendedName>
</protein>
<sequence>MFFGLGPPALVALAVVGFLAGVGITAIGPGGVFVTVALALTAAPPAVVAGTGGATNIAAGLLGTVAYIHSGELRTDRGLHTAAALAGPGVVGALVGARVNATISAAVFSVVLGVVVVLAGGLTYYREWDDTRADGSIDPSSRLGALVVGAVGFAVGVPGGLLGVGGPVLAVPLLVALGVPLLPAVAAAQVGSVFVAVPATAAYLQAGAVSLPLVAVVGGPELLGILVGWWVARRVDPGALKRVLAVVLVGLGVYLIA</sequence>
<evidence type="ECO:0000256" key="3">
    <source>
        <dbReference type="ARBA" id="ARBA00022989"/>
    </source>
</evidence>
<dbReference type="PANTHER" id="PTHR43701">
    <property type="entry name" value="MEMBRANE TRANSPORTER PROTEIN MJ0441-RELATED"/>
    <property type="match status" value="1"/>
</dbReference>
<reference evidence="6 7" key="1">
    <citation type="journal article" date="2013" name="Genome Announc.">
        <title>Draft Genome Sequence of 'Candidatus Halobonum tyrrellensis' Strain G22, Isolated from the Hypersaline Waters of Lake Tyrrell, Australia.</title>
        <authorList>
            <person name="Ugalde J.A."/>
            <person name="Narasingarao P."/>
            <person name="Kuo S."/>
            <person name="Podell S."/>
            <person name="Allen E.E."/>
        </authorList>
    </citation>
    <scope>NUCLEOTIDE SEQUENCE [LARGE SCALE GENOMIC DNA]</scope>
    <source>
        <strain evidence="6 7">G22</strain>
    </source>
</reference>
<dbReference type="Proteomes" id="UP000017840">
    <property type="component" value="Unassembled WGS sequence"/>
</dbReference>
<gene>
    <name evidence="6" type="ORF">K933_09252</name>
</gene>
<evidence type="ECO:0000313" key="7">
    <source>
        <dbReference type="Proteomes" id="UP000017840"/>
    </source>
</evidence>
<dbReference type="GO" id="GO:0005886">
    <property type="term" value="C:plasma membrane"/>
    <property type="evidence" value="ECO:0007669"/>
    <property type="project" value="UniProtKB-SubCell"/>
</dbReference>
<accession>V4HE32</accession>
<dbReference type="AlphaFoldDB" id="V4HE32"/>
<feature type="transmembrane region" description="Helical" evidence="5">
    <location>
        <begin position="79"/>
        <end position="97"/>
    </location>
</feature>
<feature type="transmembrane region" description="Helical" evidence="5">
    <location>
        <begin position="46"/>
        <end position="67"/>
    </location>
</feature>
<proteinExistence type="inferred from homology"/>
<dbReference type="Pfam" id="PF01925">
    <property type="entry name" value="TauE"/>
    <property type="match status" value="1"/>
</dbReference>
<feature type="transmembrane region" description="Helical" evidence="5">
    <location>
        <begin position="146"/>
        <end position="175"/>
    </location>
</feature>
<dbReference type="InterPro" id="IPR002781">
    <property type="entry name" value="TM_pro_TauE-like"/>
</dbReference>
<evidence type="ECO:0000256" key="4">
    <source>
        <dbReference type="ARBA" id="ARBA00023136"/>
    </source>
</evidence>
<keyword evidence="3 5" id="KW-1133">Transmembrane helix</keyword>
<evidence type="ECO:0000313" key="6">
    <source>
        <dbReference type="EMBL" id="ESP88298.1"/>
    </source>
</evidence>
<keyword evidence="2 5" id="KW-0812">Transmembrane</keyword>
<dbReference type="RefSeq" id="WP_023394435.1">
    <property type="nucleotide sequence ID" value="NZ_ASGZ01000029.1"/>
</dbReference>
<comment type="caution">
    <text evidence="6">The sequence shown here is derived from an EMBL/GenBank/DDBJ whole genome shotgun (WGS) entry which is preliminary data.</text>
</comment>
<comment type="similarity">
    <text evidence="5">Belongs to the 4-toluene sulfonate uptake permease (TSUP) (TC 2.A.102) family.</text>
</comment>
<dbReference type="eggNOG" id="arCOG02050">
    <property type="taxonomic scope" value="Archaea"/>
</dbReference>
<feature type="transmembrane region" description="Helical" evidence="5">
    <location>
        <begin position="103"/>
        <end position="125"/>
    </location>
</feature>
<dbReference type="STRING" id="1324957.K933_09252"/>
<organism evidence="6 7">
    <name type="scientific">Candidatus Halobonum tyrrellensis G22</name>
    <dbReference type="NCBI Taxonomy" id="1324957"/>
    <lineage>
        <taxon>Archaea</taxon>
        <taxon>Methanobacteriati</taxon>
        <taxon>Methanobacteriota</taxon>
        <taxon>Stenosarchaea group</taxon>
        <taxon>Halobacteria</taxon>
        <taxon>Halobacteriales</taxon>
        <taxon>Haloferacaceae</taxon>
        <taxon>Candidatus Halobonum</taxon>
    </lineage>
</organism>
<feature type="transmembrane region" description="Helical" evidence="5">
    <location>
        <begin position="12"/>
        <end position="40"/>
    </location>
</feature>